<dbReference type="eggNOG" id="COG1961">
    <property type="taxonomic scope" value="Bacteria"/>
</dbReference>
<reference evidence="2 3" key="1">
    <citation type="submission" date="2017-06" db="EMBL/GenBank/DDBJ databases">
        <authorList>
            <consortium name="Pathogen Informatics"/>
        </authorList>
    </citation>
    <scope>NUCLEOTIDE SEQUENCE [LARGE SCALE GENOMIC DNA]</scope>
    <source>
        <strain evidence="2 3">NCTC13788</strain>
    </source>
</reference>
<keyword evidence="3" id="KW-1185">Reference proteome</keyword>
<dbReference type="Gene3D" id="3.90.1750.20">
    <property type="entry name" value="Putative Large Serine Recombinase, Chain B, Domain 2"/>
    <property type="match status" value="1"/>
</dbReference>
<dbReference type="EMBL" id="LT906439">
    <property type="protein sequence ID" value="SNU88498.1"/>
    <property type="molecule type" value="Genomic_DNA"/>
</dbReference>
<dbReference type="InterPro" id="IPR038109">
    <property type="entry name" value="DNA_bind_recomb_sf"/>
</dbReference>
<name>A0A239SUJ3_9STRE</name>
<accession>A0A239SUJ3</accession>
<dbReference type="InterPro" id="IPR011109">
    <property type="entry name" value="DNA_bind_recombinase_dom"/>
</dbReference>
<dbReference type="Pfam" id="PF07508">
    <property type="entry name" value="Recombinase"/>
    <property type="match status" value="1"/>
</dbReference>
<dbReference type="GO" id="GO:0003677">
    <property type="term" value="F:DNA binding"/>
    <property type="evidence" value="ECO:0007669"/>
    <property type="project" value="InterPro"/>
</dbReference>
<feature type="domain" description="Recombinase" evidence="1">
    <location>
        <begin position="62"/>
        <end position="120"/>
    </location>
</feature>
<evidence type="ECO:0000313" key="2">
    <source>
        <dbReference type="EMBL" id="SNU88498.1"/>
    </source>
</evidence>
<evidence type="ECO:0000259" key="1">
    <source>
        <dbReference type="Pfam" id="PF07508"/>
    </source>
</evidence>
<dbReference type="STRING" id="1123308.GCA_000380085_01372"/>
<dbReference type="GO" id="GO:0000150">
    <property type="term" value="F:DNA strand exchange activity"/>
    <property type="evidence" value="ECO:0007669"/>
    <property type="project" value="InterPro"/>
</dbReference>
<dbReference type="AlphaFoldDB" id="A0A239SUJ3"/>
<sequence length="130" mass="15114">MDAKGEVLLTILSSLAQDESRSILENATWGIRKRFERGEVRVNATKFMGYDKDDEGKLIIIPEQAQVVRNIYDLYLDGYSPELIAKRSTRKASRDGRERQIGVQEPFSKCFRMRSTKEMLYFRKSTPLIF</sequence>
<protein>
    <submittedName>
        <fullName evidence="2">Prophage LambdaSa04, site-specific recombinase resolvase</fullName>
    </submittedName>
</protein>
<gene>
    <name evidence="2" type="ORF">SAMEA4412692_01089</name>
</gene>
<dbReference type="KEGG" id="smen:SAMEA4412692_1089"/>
<proteinExistence type="predicted"/>
<organism evidence="2 3">
    <name type="scientific">Streptococcus merionis</name>
    <dbReference type="NCBI Taxonomy" id="400065"/>
    <lineage>
        <taxon>Bacteria</taxon>
        <taxon>Bacillati</taxon>
        <taxon>Bacillota</taxon>
        <taxon>Bacilli</taxon>
        <taxon>Lactobacillales</taxon>
        <taxon>Streptococcaceae</taxon>
        <taxon>Streptococcus</taxon>
    </lineage>
</organism>
<evidence type="ECO:0000313" key="3">
    <source>
        <dbReference type="Proteomes" id="UP000215185"/>
    </source>
</evidence>
<dbReference type="RefSeq" id="WP_026216981.1">
    <property type="nucleotide sequence ID" value="NZ_LT906439.1"/>
</dbReference>
<dbReference type="Proteomes" id="UP000215185">
    <property type="component" value="Chromosome 1"/>
</dbReference>